<organism evidence="2 4">
    <name type="scientific">Mycena metata</name>
    <dbReference type="NCBI Taxonomy" id="1033252"/>
    <lineage>
        <taxon>Eukaryota</taxon>
        <taxon>Fungi</taxon>
        <taxon>Dikarya</taxon>
        <taxon>Basidiomycota</taxon>
        <taxon>Agaricomycotina</taxon>
        <taxon>Agaricomycetes</taxon>
        <taxon>Agaricomycetidae</taxon>
        <taxon>Agaricales</taxon>
        <taxon>Marasmiineae</taxon>
        <taxon>Mycenaceae</taxon>
        <taxon>Mycena</taxon>
    </lineage>
</organism>
<proteinExistence type="predicted"/>
<accession>A0AAD7K7I0</accession>
<reference evidence="2" key="1">
    <citation type="submission" date="2023-03" db="EMBL/GenBank/DDBJ databases">
        <title>Massive genome expansion in bonnet fungi (Mycena s.s.) driven by repeated elements and novel gene families across ecological guilds.</title>
        <authorList>
            <consortium name="Lawrence Berkeley National Laboratory"/>
            <person name="Harder C.B."/>
            <person name="Miyauchi S."/>
            <person name="Viragh M."/>
            <person name="Kuo A."/>
            <person name="Thoen E."/>
            <person name="Andreopoulos B."/>
            <person name="Lu D."/>
            <person name="Skrede I."/>
            <person name="Drula E."/>
            <person name="Henrissat B."/>
            <person name="Morin E."/>
            <person name="Kohler A."/>
            <person name="Barry K."/>
            <person name="LaButti K."/>
            <person name="Morin E."/>
            <person name="Salamov A."/>
            <person name="Lipzen A."/>
            <person name="Mereny Z."/>
            <person name="Hegedus B."/>
            <person name="Baldrian P."/>
            <person name="Stursova M."/>
            <person name="Weitz H."/>
            <person name="Taylor A."/>
            <person name="Grigoriev I.V."/>
            <person name="Nagy L.G."/>
            <person name="Martin F."/>
            <person name="Kauserud H."/>
        </authorList>
    </citation>
    <scope>NUCLEOTIDE SEQUENCE</scope>
    <source>
        <strain evidence="2">CBHHK182m</strain>
    </source>
</reference>
<evidence type="ECO:0000313" key="2">
    <source>
        <dbReference type="EMBL" id="KAJ7779962.1"/>
    </source>
</evidence>
<feature type="compositionally biased region" description="Polar residues" evidence="1">
    <location>
        <begin position="59"/>
        <end position="71"/>
    </location>
</feature>
<evidence type="ECO:0000313" key="4">
    <source>
        <dbReference type="Proteomes" id="UP001215598"/>
    </source>
</evidence>
<evidence type="ECO:0000313" key="3">
    <source>
        <dbReference type="EMBL" id="KAJ7780020.1"/>
    </source>
</evidence>
<protein>
    <submittedName>
        <fullName evidence="2">Uncharacterized protein</fullName>
    </submittedName>
</protein>
<dbReference type="EMBL" id="JARKIB010000005">
    <property type="protein sequence ID" value="KAJ7780020.1"/>
    <property type="molecule type" value="Genomic_DNA"/>
</dbReference>
<gene>
    <name evidence="2" type="ORF">B0H16DRAFT_1500322</name>
    <name evidence="3" type="ORF">B0H16DRAFT_1500404</name>
</gene>
<evidence type="ECO:0000256" key="1">
    <source>
        <dbReference type="SAM" id="MobiDB-lite"/>
    </source>
</evidence>
<name>A0AAD7K7I0_9AGAR</name>
<dbReference type="EMBL" id="JARKIB010000005">
    <property type="protein sequence ID" value="KAJ7779962.1"/>
    <property type="molecule type" value="Genomic_DNA"/>
</dbReference>
<feature type="region of interest" description="Disordered" evidence="1">
    <location>
        <begin position="59"/>
        <end position="78"/>
    </location>
</feature>
<dbReference type="Proteomes" id="UP001215598">
    <property type="component" value="Unassembled WGS sequence"/>
</dbReference>
<sequence length="122" mass="13113">MARVRTSARFRRRRSLLGQRCVLCSLSLIISYTHASLDAAVPLVLHFIRAVLASSFSRPSSTQMSSCSVNSAHKRRPRACPPRGVFLEPLTALVFGEYAPLPPHSGASMTPSAAHSASGTAH</sequence>
<comment type="caution">
    <text evidence="2">The sequence shown here is derived from an EMBL/GenBank/DDBJ whole genome shotgun (WGS) entry which is preliminary data.</text>
</comment>
<keyword evidence="4" id="KW-1185">Reference proteome</keyword>
<dbReference type="AlphaFoldDB" id="A0AAD7K7I0"/>